<feature type="compositionally biased region" description="Polar residues" evidence="2">
    <location>
        <begin position="292"/>
        <end position="301"/>
    </location>
</feature>
<dbReference type="SMART" id="SM00356">
    <property type="entry name" value="ZnF_C3H1"/>
    <property type="match status" value="2"/>
</dbReference>
<evidence type="ECO:0000259" key="4">
    <source>
        <dbReference type="PROSITE" id="PS50828"/>
    </source>
</evidence>
<proteinExistence type="predicted"/>
<feature type="region of interest" description="Disordered" evidence="2">
    <location>
        <begin position="440"/>
        <end position="459"/>
    </location>
</feature>
<feature type="domain" description="Smr" evidence="4">
    <location>
        <begin position="593"/>
        <end position="659"/>
    </location>
</feature>
<dbReference type="GO" id="GO:0008270">
    <property type="term" value="F:zinc ion binding"/>
    <property type="evidence" value="ECO:0007669"/>
    <property type="project" value="UniProtKB-KW"/>
</dbReference>
<dbReference type="Proteomes" id="UP000310189">
    <property type="component" value="Unassembled WGS sequence"/>
</dbReference>
<feature type="region of interest" description="Disordered" evidence="2">
    <location>
        <begin position="274"/>
        <end position="301"/>
    </location>
</feature>
<dbReference type="Gene3D" id="3.30.1370.110">
    <property type="match status" value="1"/>
</dbReference>
<feature type="zinc finger region" description="C3H1-type" evidence="1">
    <location>
        <begin position="332"/>
        <end position="353"/>
    </location>
</feature>
<dbReference type="EMBL" id="SPNW01000036">
    <property type="protein sequence ID" value="TIA88586.1"/>
    <property type="molecule type" value="Genomic_DNA"/>
</dbReference>
<dbReference type="OrthoDB" id="3247158at2759"/>
<dbReference type="InterPro" id="IPR002625">
    <property type="entry name" value="Smr_dom"/>
</dbReference>
<dbReference type="Pfam" id="PF08590">
    <property type="entry name" value="DUF1771"/>
    <property type="match status" value="1"/>
</dbReference>
<feature type="region of interest" description="Disordered" evidence="2">
    <location>
        <begin position="198"/>
        <end position="226"/>
    </location>
</feature>
<dbReference type="Gene3D" id="4.10.1000.10">
    <property type="entry name" value="Zinc finger, CCCH-type"/>
    <property type="match status" value="1"/>
</dbReference>
<evidence type="ECO:0000313" key="5">
    <source>
        <dbReference type="EMBL" id="TIA88586.1"/>
    </source>
</evidence>
<dbReference type="SUPFAM" id="SSF160443">
    <property type="entry name" value="SMR domain-like"/>
    <property type="match status" value="1"/>
</dbReference>
<comment type="caution">
    <text evidence="5">The sequence shown here is derived from an EMBL/GenBank/DDBJ whole genome shotgun (WGS) entry which is preliminary data.</text>
</comment>
<protein>
    <recommendedName>
        <fullName evidence="7">C3H1-type domain-containing protein</fullName>
    </recommendedName>
</protein>
<name>A0A4T0FP56_9BASI</name>
<feature type="compositionally biased region" description="Low complexity" evidence="2">
    <location>
        <begin position="32"/>
        <end position="53"/>
    </location>
</feature>
<reference evidence="5 6" key="1">
    <citation type="submission" date="2019-03" db="EMBL/GenBank/DDBJ databases">
        <title>Sequencing 23 genomes of Wallemia ichthyophaga.</title>
        <authorList>
            <person name="Gostincar C."/>
        </authorList>
    </citation>
    <scope>NUCLEOTIDE SEQUENCE [LARGE SCALE GENOMIC DNA]</scope>
    <source>
        <strain evidence="5 6">EXF-5753</strain>
    </source>
</reference>
<sequence length="659" mass="70902">MASPNAYLHTRSYLSTLQKFSTSAPSTPKLEASTSGSGASASTTANPATAISTEDATNGIISELDDDDKEFEDKEDSLRLNLAALIGRTPSDEEILQLMHAHKDDLTGAPFTQKRTPSRPVSRPSSRPWTPTQGPTTPTFGRVTPLMLSPSLSTSQMQSFLPPGIGSQPSSPLASPRPLNKRAMEFKPPGAPVSIAAAAAAAPPPPAASSTSEPFEDLDFDPSQDVGSGMTPLDVLWTIFAPSGISFEELETTLTGNSFDFDLTLNELSDKRSLVRENTSSSSAGGSVAQAPPNNLSQRHQNPAGGRVCRYYLAGECRRSDCRFSHDIERALCRFWLRGNCIKQNCDFLHQLPPRQEVESTLSNMFETNAHILAQEEREKHARVQSVEEAFPGLHNANTANQRKPYTPRWSTAVKVNPPAESARAGMASASASAAVNALKKKSNTPRSSPRIKLRNPSLLPTLPTGSTLNALYMTYRNSSISLGTARNSLLSKAAEAYRRGDGAAAKHFSKEAHDLNERMTGENAQAASKLVKERRKAIQDALANGVGTAGYEGDENGRRSRGKDCGNGLGVLLGMSARDGLVSGDERMEAVLDLHGLHSNEGVEVLEEFLLALEKEHFLGVAYVVVGESKHTGTQDPLRGASKQRLNTGVLDFLVKWG</sequence>
<dbReference type="InterPro" id="IPR036063">
    <property type="entry name" value="Smr_dom_sf"/>
</dbReference>
<evidence type="ECO:0000256" key="2">
    <source>
        <dbReference type="SAM" id="MobiDB-lite"/>
    </source>
</evidence>
<dbReference type="AlphaFoldDB" id="A0A4T0FP56"/>
<dbReference type="SMART" id="SM01162">
    <property type="entry name" value="DUF1771"/>
    <property type="match status" value="1"/>
</dbReference>
<keyword evidence="1" id="KW-0863">Zinc-finger</keyword>
<gene>
    <name evidence="5" type="ORF">E3P99_02526</name>
</gene>
<feature type="compositionally biased region" description="Basic residues" evidence="2">
    <location>
        <begin position="440"/>
        <end position="454"/>
    </location>
</feature>
<dbReference type="PANTHER" id="PTHR46651">
    <property type="entry name" value="POLYADENYLATE-BINDING PROTEIN-INTERACTING PROTEIN 7"/>
    <property type="match status" value="1"/>
</dbReference>
<feature type="zinc finger region" description="C3H1-type" evidence="1">
    <location>
        <begin position="303"/>
        <end position="329"/>
    </location>
</feature>
<organism evidence="5 6">
    <name type="scientific">Wallemia hederae</name>
    <dbReference type="NCBI Taxonomy" id="1540922"/>
    <lineage>
        <taxon>Eukaryota</taxon>
        <taxon>Fungi</taxon>
        <taxon>Dikarya</taxon>
        <taxon>Basidiomycota</taxon>
        <taxon>Wallemiomycotina</taxon>
        <taxon>Wallemiomycetes</taxon>
        <taxon>Wallemiales</taxon>
        <taxon>Wallemiaceae</taxon>
        <taxon>Wallemia</taxon>
    </lineage>
</organism>
<feature type="domain" description="C3H1-type" evidence="3">
    <location>
        <begin position="303"/>
        <end position="329"/>
    </location>
</feature>
<dbReference type="PROSITE" id="PS50828">
    <property type="entry name" value="SMR"/>
    <property type="match status" value="1"/>
</dbReference>
<feature type="compositionally biased region" description="Low complexity" evidence="2">
    <location>
        <begin position="118"/>
        <end position="159"/>
    </location>
</feature>
<feature type="region of interest" description="Disordered" evidence="2">
    <location>
        <begin position="19"/>
        <end position="59"/>
    </location>
</feature>
<evidence type="ECO:0008006" key="7">
    <source>
        <dbReference type="Google" id="ProtNLM"/>
    </source>
</evidence>
<dbReference type="InterPro" id="IPR013899">
    <property type="entry name" value="DUF1771"/>
</dbReference>
<feature type="domain" description="C3H1-type" evidence="3">
    <location>
        <begin position="332"/>
        <end position="353"/>
    </location>
</feature>
<dbReference type="InterPro" id="IPR000571">
    <property type="entry name" value="Znf_CCCH"/>
</dbReference>
<feature type="region of interest" description="Disordered" evidence="2">
    <location>
        <begin position="100"/>
        <end position="185"/>
    </location>
</feature>
<keyword evidence="6" id="KW-1185">Reference proteome</keyword>
<evidence type="ECO:0000313" key="6">
    <source>
        <dbReference type="Proteomes" id="UP000310189"/>
    </source>
</evidence>
<evidence type="ECO:0000256" key="1">
    <source>
        <dbReference type="PROSITE-ProRule" id="PRU00723"/>
    </source>
</evidence>
<dbReference type="InterPro" id="IPR053242">
    <property type="entry name" value="PAM2-like_domain"/>
</dbReference>
<dbReference type="PANTHER" id="PTHR46651:SF1">
    <property type="entry name" value="SMALL MUTS RELATED FAMILY PROTEIN"/>
    <property type="match status" value="1"/>
</dbReference>
<dbReference type="PROSITE" id="PS50103">
    <property type="entry name" value="ZF_C3H1"/>
    <property type="match status" value="2"/>
</dbReference>
<keyword evidence="1" id="KW-0862">Zinc</keyword>
<feature type="compositionally biased region" description="Low complexity" evidence="2">
    <location>
        <begin position="280"/>
        <end position="289"/>
    </location>
</feature>
<keyword evidence="1" id="KW-0479">Metal-binding</keyword>
<accession>A0A4T0FP56</accession>
<evidence type="ECO:0000259" key="3">
    <source>
        <dbReference type="PROSITE" id="PS50103"/>
    </source>
</evidence>